<dbReference type="EMBL" id="BLAE01000076">
    <property type="protein sequence ID" value="GES15423.1"/>
    <property type="molecule type" value="Genomic_DNA"/>
</dbReference>
<reference evidence="1 2" key="1">
    <citation type="submission" date="2019-10" db="EMBL/GenBank/DDBJ databases">
        <title>Whole genome shotgun sequence of Acrocarpospora macrocephala NBRC 16266.</title>
        <authorList>
            <person name="Ichikawa N."/>
            <person name="Kimura A."/>
            <person name="Kitahashi Y."/>
            <person name="Komaki H."/>
            <person name="Oguchi A."/>
        </authorList>
    </citation>
    <scope>NUCLEOTIDE SEQUENCE [LARGE SCALE GENOMIC DNA]</scope>
    <source>
        <strain evidence="1 2">NBRC 16266</strain>
    </source>
</reference>
<dbReference type="Proteomes" id="UP000331127">
    <property type="component" value="Unassembled WGS sequence"/>
</dbReference>
<keyword evidence="2" id="KW-1185">Reference proteome</keyword>
<proteinExistence type="predicted"/>
<protein>
    <submittedName>
        <fullName evidence="1">Uncharacterized protein</fullName>
    </submittedName>
</protein>
<accession>A0A5M3X9A1</accession>
<organism evidence="1 2">
    <name type="scientific">Acrocarpospora macrocephala</name>
    <dbReference type="NCBI Taxonomy" id="150177"/>
    <lineage>
        <taxon>Bacteria</taxon>
        <taxon>Bacillati</taxon>
        <taxon>Actinomycetota</taxon>
        <taxon>Actinomycetes</taxon>
        <taxon>Streptosporangiales</taxon>
        <taxon>Streptosporangiaceae</taxon>
        <taxon>Acrocarpospora</taxon>
    </lineage>
</organism>
<dbReference type="AlphaFoldDB" id="A0A5M3X9A1"/>
<dbReference type="RefSeq" id="WP_155360551.1">
    <property type="nucleotide sequence ID" value="NZ_BAAAHL010000029.1"/>
</dbReference>
<sequence length="126" mass="13080">MRFDEVGLFRVREPGCGRDGSDLDGTDLDPGVATVVGRPGDQNLVPGQIPGQVVELVEQAGLVPAGREEGGSAAAVRVAGVGAPAVHHVRVMFAPMTVFVRSESWFSGSWKAVVSVISLVLEPASS</sequence>
<name>A0A5M3X9A1_9ACTN</name>
<evidence type="ECO:0000313" key="2">
    <source>
        <dbReference type="Proteomes" id="UP000331127"/>
    </source>
</evidence>
<gene>
    <name evidence="1" type="ORF">Amac_090200</name>
</gene>
<comment type="caution">
    <text evidence="1">The sequence shown here is derived from an EMBL/GenBank/DDBJ whole genome shotgun (WGS) entry which is preliminary data.</text>
</comment>
<evidence type="ECO:0000313" key="1">
    <source>
        <dbReference type="EMBL" id="GES15423.1"/>
    </source>
</evidence>